<dbReference type="InterPro" id="IPR003613">
    <property type="entry name" value="Ubox_domain"/>
</dbReference>
<dbReference type="InterPro" id="IPR045185">
    <property type="entry name" value="PUB22/23/24-like"/>
</dbReference>
<dbReference type="PANTHER" id="PTHR22849:SF163">
    <property type="entry name" value="U-BOX DOMAIN-CONTAINING PROTEIN"/>
    <property type="match status" value="1"/>
</dbReference>
<dbReference type="AlphaFoldDB" id="A0A7J6WED5"/>
<dbReference type="PANTHER" id="PTHR22849">
    <property type="entry name" value="WDSAM1 PROTEIN"/>
    <property type="match status" value="1"/>
</dbReference>
<dbReference type="EC" id="2.3.2.27" evidence="3"/>
<dbReference type="Proteomes" id="UP000554482">
    <property type="component" value="Unassembled WGS sequence"/>
</dbReference>
<dbReference type="SMART" id="SM00504">
    <property type="entry name" value="Ubox"/>
    <property type="match status" value="1"/>
</dbReference>
<dbReference type="GO" id="GO:0061630">
    <property type="term" value="F:ubiquitin protein ligase activity"/>
    <property type="evidence" value="ECO:0007669"/>
    <property type="project" value="UniProtKB-UniRule"/>
</dbReference>
<sequence>MEMEDELDEMELINRSTLLKLDGQGMRKLAMEYARDVVKKELEKELKQHVEEINSETTECAKMAYILAKAALRKEFSHLMPKPSNCPNHFCCPISGCIMIDPVLASTGMSYERKNIEVWRKAGIRKCPKTRLYFTSKVLVQNQILKVAISEWCQNKSIDLSNYLSCN</sequence>
<evidence type="ECO:0000313" key="5">
    <source>
        <dbReference type="EMBL" id="KAF5194522.1"/>
    </source>
</evidence>
<dbReference type="Gene3D" id="3.30.40.10">
    <property type="entry name" value="Zinc/RING finger domain, C3HC4 (zinc finger)"/>
    <property type="match status" value="1"/>
</dbReference>
<dbReference type="PROSITE" id="PS51698">
    <property type="entry name" value="U_BOX"/>
    <property type="match status" value="1"/>
</dbReference>
<organism evidence="5 6">
    <name type="scientific">Thalictrum thalictroides</name>
    <name type="common">Rue-anemone</name>
    <name type="synonym">Anemone thalictroides</name>
    <dbReference type="NCBI Taxonomy" id="46969"/>
    <lineage>
        <taxon>Eukaryota</taxon>
        <taxon>Viridiplantae</taxon>
        <taxon>Streptophyta</taxon>
        <taxon>Embryophyta</taxon>
        <taxon>Tracheophyta</taxon>
        <taxon>Spermatophyta</taxon>
        <taxon>Magnoliopsida</taxon>
        <taxon>Ranunculales</taxon>
        <taxon>Ranunculaceae</taxon>
        <taxon>Thalictroideae</taxon>
        <taxon>Thalictrum</taxon>
    </lineage>
</organism>
<proteinExistence type="predicted"/>
<dbReference type="UniPathway" id="UPA00143"/>
<keyword evidence="6" id="KW-1185">Reference proteome</keyword>
<evidence type="ECO:0000313" key="6">
    <source>
        <dbReference type="Proteomes" id="UP000554482"/>
    </source>
</evidence>
<dbReference type="GO" id="GO:0016567">
    <property type="term" value="P:protein ubiquitination"/>
    <property type="evidence" value="ECO:0007669"/>
    <property type="project" value="UniProtKB-UniRule"/>
</dbReference>
<comment type="caution">
    <text evidence="5">The sequence shown here is derived from an EMBL/GenBank/DDBJ whole genome shotgun (WGS) entry which is preliminary data.</text>
</comment>
<evidence type="ECO:0000256" key="2">
    <source>
        <dbReference type="ARBA" id="ARBA00022679"/>
    </source>
</evidence>
<accession>A0A7J6WED5</accession>
<evidence type="ECO:0000256" key="1">
    <source>
        <dbReference type="ARBA" id="ARBA00004906"/>
    </source>
</evidence>
<feature type="domain" description="U-box" evidence="4">
    <location>
        <begin position="85"/>
        <end position="159"/>
    </location>
</feature>
<comment type="function">
    <text evidence="3">Functions as an E3 ubiquitin ligase.</text>
</comment>
<reference evidence="5 6" key="1">
    <citation type="submission" date="2020-06" db="EMBL/GenBank/DDBJ databases">
        <title>Transcriptomic and genomic resources for Thalictrum thalictroides and T. hernandezii: Facilitating candidate gene discovery in an emerging model plant lineage.</title>
        <authorList>
            <person name="Arias T."/>
            <person name="Riano-Pachon D.M."/>
            <person name="Di Stilio V.S."/>
        </authorList>
    </citation>
    <scope>NUCLEOTIDE SEQUENCE [LARGE SCALE GENOMIC DNA]</scope>
    <source>
        <strain evidence="6">cv. WT478/WT964</strain>
        <tissue evidence="5">Leaves</tissue>
    </source>
</reference>
<dbReference type="InterPro" id="IPR013083">
    <property type="entry name" value="Znf_RING/FYVE/PHD"/>
</dbReference>
<dbReference type="OrthoDB" id="10064100at2759"/>
<keyword evidence="3" id="KW-0833">Ubl conjugation pathway</keyword>
<gene>
    <name evidence="5" type="ORF">FRX31_015892</name>
</gene>
<dbReference type="EMBL" id="JABWDY010018594">
    <property type="protein sequence ID" value="KAF5194522.1"/>
    <property type="molecule type" value="Genomic_DNA"/>
</dbReference>
<comment type="pathway">
    <text evidence="1 3">Protein modification; protein ubiquitination.</text>
</comment>
<name>A0A7J6WED5_THATH</name>
<protein>
    <recommendedName>
        <fullName evidence="3 4">U-box domain-containing protein</fullName>
        <ecNumber evidence="3">2.3.2.27</ecNumber>
    </recommendedName>
    <alternativeName>
        <fullName evidence="3">RING-type E3 ubiquitin transferase PUB</fullName>
    </alternativeName>
</protein>
<dbReference type="CDD" id="cd16655">
    <property type="entry name" value="RING-Ubox_WDSUB1-like"/>
    <property type="match status" value="1"/>
</dbReference>
<evidence type="ECO:0000259" key="4">
    <source>
        <dbReference type="PROSITE" id="PS51698"/>
    </source>
</evidence>
<dbReference type="SUPFAM" id="SSF57850">
    <property type="entry name" value="RING/U-box"/>
    <property type="match status" value="1"/>
</dbReference>
<keyword evidence="2 3" id="KW-0808">Transferase</keyword>
<dbReference type="Pfam" id="PF04564">
    <property type="entry name" value="U-box"/>
    <property type="match status" value="1"/>
</dbReference>
<comment type="catalytic activity">
    <reaction evidence="3">
        <text>S-ubiquitinyl-[E2 ubiquitin-conjugating enzyme]-L-cysteine + [acceptor protein]-L-lysine = [E2 ubiquitin-conjugating enzyme]-L-cysteine + N(6)-ubiquitinyl-[acceptor protein]-L-lysine.</text>
        <dbReference type="EC" id="2.3.2.27"/>
    </reaction>
</comment>
<evidence type="ECO:0000256" key="3">
    <source>
        <dbReference type="RuleBase" id="RU369093"/>
    </source>
</evidence>